<evidence type="ECO:0000259" key="6">
    <source>
        <dbReference type="PROSITE" id="PS50977"/>
    </source>
</evidence>
<sequence length="209" mass="22336">MSRWAPDARERLESAALDLFVENGFEETTVAHIADRAGLNRATFFRHFADKREVLFGGEDVLAGLFAEGIRAAATEATPAQCLQAAFAATGAAMTPQQRAKAAKRMQVVAANSDLQERGLLKHARIAAAISTALRDRGTDELTARLSAHVALLAFAIAIERWTKAEDDQPFPPLAQAALGDLQARAAELGAQPRPDKRGADPETPSAPV</sequence>
<accession>A0ABW1G9E7</accession>
<feature type="region of interest" description="Disordered" evidence="5">
    <location>
        <begin position="182"/>
        <end position="209"/>
    </location>
</feature>
<dbReference type="PROSITE" id="PS01081">
    <property type="entry name" value="HTH_TETR_1"/>
    <property type="match status" value="1"/>
</dbReference>
<evidence type="ECO:0000256" key="1">
    <source>
        <dbReference type="ARBA" id="ARBA00023015"/>
    </source>
</evidence>
<feature type="domain" description="HTH tetR-type" evidence="6">
    <location>
        <begin position="6"/>
        <end position="66"/>
    </location>
</feature>
<dbReference type="Pfam" id="PF00440">
    <property type="entry name" value="TetR_N"/>
    <property type="match status" value="1"/>
</dbReference>
<reference evidence="8" key="1">
    <citation type="journal article" date="2019" name="Int. J. Syst. Evol. Microbiol.">
        <title>The Global Catalogue of Microorganisms (GCM) 10K type strain sequencing project: providing services to taxonomists for standard genome sequencing and annotation.</title>
        <authorList>
            <consortium name="The Broad Institute Genomics Platform"/>
            <consortium name="The Broad Institute Genome Sequencing Center for Infectious Disease"/>
            <person name="Wu L."/>
            <person name="Ma J."/>
        </authorList>
    </citation>
    <scope>NUCLEOTIDE SEQUENCE [LARGE SCALE GENOMIC DNA]</scope>
    <source>
        <strain evidence="8">JCM 4816</strain>
    </source>
</reference>
<dbReference type="InterPro" id="IPR023772">
    <property type="entry name" value="DNA-bd_HTH_TetR-type_CS"/>
</dbReference>
<evidence type="ECO:0000256" key="2">
    <source>
        <dbReference type="ARBA" id="ARBA00023125"/>
    </source>
</evidence>
<gene>
    <name evidence="7" type="ORF">ACFP3V_25560</name>
</gene>
<dbReference type="PANTHER" id="PTHR30055:SF238">
    <property type="entry name" value="MYCOFACTOCIN BIOSYNTHESIS TRANSCRIPTIONAL REGULATOR MFTR-RELATED"/>
    <property type="match status" value="1"/>
</dbReference>
<dbReference type="Pfam" id="PF17754">
    <property type="entry name" value="TetR_C_14"/>
    <property type="match status" value="1"/>
</dbReference>
<dbReference type="InterPro" id="IPR050109">
    <property type="entry name" value="HTH-type_TetR-like_transc_reg"/>
</dbReference>
<dbReference type="RefSeq" id="WP_380587969.1">
    <property type="nucleotide sequence ID" value="NZ_JBHSQJ010000122.1"/>
</dbReference>
<protein>
    <submittedName>
        <fullName evidence="7">TetR/AcrR family transcriptional regulator</fullName>
    </submittedName>
</protein>
<dbReference type="EMBL" id="JBHSQJ010000122">
    <property type="protein sequence ID" value="MFC5910570.1"/>
    <property type="molecule type" value="Genomic_DNA"/>
</dbReference>
<comment type="caution">
    <text evidence="7">The sequence shown here is derived from an EMBL/GenBank/DDBJ whole genome shotgun (WGS) entry which is preliminary data.</text>
</comment>
<dbReference type="Gene3D" id="1.10.357.10">
    <property type="entry name" value="Tetracycline Repressor, domain 2"/>
    <property type="match status" value="1"/>
</dbReference>
<dbReference type="InterPro" id="IPR001647">
    <property type="entry name" value="HTH_TetR"/>
</dbReference>
<evidence type="ECO:0000313" key="8">
    <source>
        <dbReference type="Proteomes" id="UP001596174"/>
    </source>
</evidence>
<dbReference type="PANTHER" id="PTHR30055">
    <property type="entry name" value="HTH-TYPE TRANSCRIPTIONAL REGULATOR RUTR"/>
    <property type="match status" value="1"/>
</dbReference>
<name>A0ABW1G9E7_9ACTN</name>
<dbReference type="InterPro" id="IPR009057">
    <property type="entry name" value="Homeodomain-like_sf"/>
</dbReference>
<keyword evidence="8" id="KW-1185">Reference proteome</keyword>
<evidence type="ECO:0000256" key="5">
    <source>
        <dbReference type="SAM" id="MobiDB-lite"/>
    </source>
</evidence>
<dbReference type="PROSITE" id="PS50977">
    <property type="entry name" value="HTH_TETR_2"/>
    <property type="match status" value="1"/>
</dbReference>
<keyword evidence="2 4" id="KW-0238">DNA-binding</keyword>
<evidence type="ECO:0000256" key="4">
    <source>
        <dbReference type="PROSITE-ProRule" id="PRU00335"/>
    </source>
</evidence>
<proteinExistence type="predicted"/>
<dbReference type="PRINTS" id="PR00455">
    <property type="entry name" value="HTHTETR"/>
</dbReference>
<evidence type="ECO:0000256" key="3">
    <source>
        <dbReference type="ARBA" id="ARBA00023163"/>
    </source>
</evidence>
<evidence type="ECO:0000313" key="7">
    <source>
        <dbReference type="EMBL" id="MFC5910570.1"/>
    </source>
</evidence>
<keyword evidence="3" id="KW-0804">Transcription</keyword>
<dbReference type="Proteomes" id="UP001596174">
    <property type="component" value="Unassembled WGS sequence"/>
</dbReference>
<organism evidence="7 8">
    <name type="scientific">Streptacidiphilus monticola</name>
    <dbReference type="NCBI Taxonomy" id="2161674"/>
    <lineage>
        <taxon>Bacteria</taxon>
        <taxon>Bacillati</taxon>
        <taxon>Actinomycetota</taxon>
        <taxon>Actinomycetes</taxon>
        <taxon>Kitasatosporales</taxon>
        <taxon>Streptomycetaceae</taxon>
        <taxon>Streptacidiphilus</taxon>
    </lineage>
</organism>
<dbReference type="SUPFAM" id="SSF46689">
    <property type="entry name" value="Homeodomain-like"/>
    <property type="match status" value="1"/>
</dbReference>
<dbReference type="InterPro" id="IPR041347">
    <property type="entry name" value="MftR_C"/>
</dbReference>
<feature type="DNA-binding region" description="H-T-H motif" evidence="4">
    <location>
        <begin position="29"/>
        <end position="48"/>
    </location>
</feature>
<keyword evidence="1" id="KW-0805">Transcription regulation</keyword>